<dbReference type="InterPro" id="IPR046373">
    <property type="entry name" value="Acyl-CoA_Oxase/DH_mid-dom_sf"/>
</dbReference>
<evidence type="ECO:0000256" key="1">
    <source>
        <dbReference type="ARBA" id="ARBA00001974"/>
    </source>
</evidence>
<accession>A0A1I6BR98</accession>
<sequence>MLVFTKKHAKIQQEMERFAREEVAPFVEKMEEGVFPRPLIEKMSKQGFMGIPFNKRYGGLGLDFISYILAIHEISKKSAALGVILSVHTSVCTNPILTFGTEKQRELYGKRLASGDILGAFALTETGAGSDAGSLKTKAEKDGDVYILNGAKQFITNGGEADIYLVFARTNKGITAFIVDKKTVGLKVGKDEKKMGLHGSRTTSLYFENMKVHKDNRLGDEGEGFKIAMSNLNIGRIGIAAQALGIAEASLEEALLFMKRGKKSLLPLANMATRIEGAKLLTYQAAFLKQKRKPCRKEASMAKLFAARTAVYVTSGVLDCLAEYRGLPNHHAERFFRDAKVCEIYEGTSEIQKIVISRSL</sequence>
<dbReference type="SUPFAM" id="SSF56645">
    <property type="entry name" value="Acyl-CoA dehydrogenase NM domain-like"/>
    <property type="match status" value="1"/>
</dbReference>
<feature type="domain" description="Acyl-CoA oxidase/dehydrogenase middle" evidence="7">
    <location>
        <begin position="120"/>
        <end position="210"/>
    </location>
</feature>
<gene>
    <name evidence="9" type="ORF">SAMN02745910_04058</name>
</gene>
<evidence type="ECO:0000313" key="9">
    <source>
        <dbReference type="EMBL" id="SFQ83443.1"/>
    </source>
</evidence>
<dbReference type="SUPFAM" id="SSF47203">
    <property type="entry name" value="Acyl-CoA dehydrogenase C-terminal domain-like"/>
    <property type="match status" value="1"/>
</dbReference>
<dbReference type="InterPro" id="IPR037069">
    <property type="entry name" value="AcylCoA_DH/ox_N_sf"/>
</dbReference>
<dbReference type="Gene3D" id="2.40.110.10">
    <property type="entry name" value="Butyryl-CoA Dehydrogenase, subunit A, domain 2"/>
    <property type="match status" value="1"/>
</dbReference>
<dbReference type="GeneID" id="93712627"/>
<feature type="domain" description="Acyl-CoA dehydrogenase/oxidase C-terminal" evidence="6">
    <location>
        <begin position="222"/>
        <end position="360"/>
    </location>
</feature>
<dbReference type="InterPro" id="IPR009075">
    <property type="entry name" value="AcylCo_DH/oxidase_C"/>
</dbReference>
<dbReference type="Gene3D" id="1.10.540.10">
    <property type="entry name" value="Acyl-CoA dehydrogenase/oxidase, N-terminal domain"/>
    <property type="match status" value="1"/>
</dbReference>
<dbReference type="InterPro" id="IPR009100">
    <property type="entry name" value="AcylCoA_DH/oxidase_NM_dom_sf"/>
</dbReference>
<evidence type="ECO:0000256" key="5">
    <source>
        <dbReference type="RuleBase" id="RU362125"/>
    </source>
</evidence>
<dbReference type="PANTHER" id="PTHR43884:SF12">
    <property type="entry name" value="ISOVALERYL-COA DEHYDROGENASE, MITOCHONDRIAL-RELATED"/>
    <property type="match status" value="1"/>
</dbReference>
<dbReference type="Proteomes" id="UP000182762">
    <property type="component" value="Unassembled WGS sequence"/>
</dbReference>
<keyword evidence="5" id="KW-0560">Oxidoreductase</keyword>
<dbReference type="InterPro" id="IPR006091">
    <property type="entry name" value="Acyl-CoA_Oxase/DH_mid-dom"/>
</dbReference>
<dbReference type="RefSeq" id="WP_061804821.1">
    <property type="nucleotide sequence ID" value="NZ_FOXX01000012.1"/>
</dbReference>
<dbReference type="EMBL" id="FOXX01000012">
    <property type="protein sequence ID" value="SFQ83443.1"/>
    <property type="molecule type" value="Genomic_DNA"/>
</dbReference>
<dbReference type="Pfam" id="PF02770">
    <property type="entry name" value="Acyl-CoA_dh_M"/>
    <property type="match status" value="1"/>
</dbReference>
<keyword evidence="4 5" id="KW-0274">FAD</keyword>
<evidence type="ECO:0000259" key="7">
    <source>
        <dbReference type="Pfam" id="PF02770"/>
    </source>
</evidence>
<name>A0A1I6BR98_9BACI</name>
<evidence type="ECO:0000259" key="6">
    <source>
        <dbReference type="Pfam" id="PF00441"/>
    </source>
</evidence>
<dbReference type="InterPro" id="IPR006089">
    <property type="entry name" value="Acyl-CoA_DH_CS"/>
</dbReference>
<dbReference type="InterPro" id="IPR013786">
    <property type="entry name" value="AcylCoA_DH/ox_N"/>
</dbReference>
<keyword evidence="10" id="KW-1185">Reference proteome</keyword>
<dbReference type="Pfam" id="PF00441">
    <property type="entry name" value="Acyl-CoA_dh_1"/>
    <property type="match status" value="1"/>
</dbReference>
<dbReference type="Pfam" id="PF02771">
    <property type="entry name" value="Acyl-CoA_dh_N"/>
    <property type="match status" value="1"/>
</dbReference>
<evidence type="ECO:0000256" key="4">
    <source>
        <dbReference type="ARBA" id="ARBA00022827"/>
    </source>
</evidence>
<keyword evidence="3 5" id="KW-0285">Flavoprotein</keyword>
<comment type="caution">
    <text evidence="9">The sequence shown here is derived from an EMBL/GenBank/DDBJ whole genome shotgun (WGS) entry which is preliminary data.</text>
</comment>
<protein>
    <recommendedName>
        <fullName evidence="11">Acyl-CoA dehydrogenase</fullName>
    </recommendedName>
</protein>
<reference evidence="9 10" key="1">
    <citation type="submission" date="2016-10" db="EMBL/GenBank/DDBJ databases">
        <authorList>
            <person name="Varghese N."/>
            <person name="Submissions S."/>
        </authorList>
    </citation>
    <scope>NUCLEOTIDE SEQUENCE [LARGE SCALE GENOMIC DNA]</scope>
    <source>
        <strain evidence="9 10">DSM 13796</strain>
    </source>
</reference>
<evidence type="ECO:0008006" key="11">
    <source>
        <dbReference type="Google" id="ProtNLM"/>
    </source>
</evidence>
<dbReference type="PROSITE" id="PS00072">
    <property type="entry name" value="ACYL_COA_DH_1"/>
    <property type="match status" value="1"/>
</dbReference>
<proteinExistence type="inferred from homology"/>
<dbReference type="PANTHER" id="PTHR43884">
    <property type="entry name" value="ACYL-COA DEHYDROGENASE"/>
    <property type="match status" value="1"/>
</dbReference>
<feature type="domain" description="Acyl-CoA dehydrogenase/oxidase N-terminal" evidence="8">
    <location>
        <begin position="5"/>
        <end position="116"/>
    </location>
</feature>
<evidence type="ECO:0000256" key="2">
    <source>
        <dbReference type="ARBA" id="ARBA00009347"/>
    </source>
</evidence>
<dbReference type="InterPro" id="IPR036250">
    <property type="entry name" value="AcylCo_DH-like_C"/>
</dbReference>
<evidence type="ECO:0000313" key="10">
    <source>
        <dbReference type="Proteomes" id="UP000182762"/>
    </source>
</evidence>
<comment type="similarity">
    <text evidence="2 5">Belongs to the acyl-CoA dehydrogenase family.</text>
</comment>
<evidence type="ECO:0000256" key="3">
    <source>
        <dbReference type="ARBA" id="ARBA00022630"/>
    </source>
</evidence>
<comment type="cofactor">
    <cofactor evidence="1 5">
        <name>FAD</name>
        <dbReference type="ChEBI" id="CHEBI:57692"/>
    </cofactor>
</comment>
<organism evidence="9 10">
    <name type="scientific">Priestia endophytica DSM 13796</name>
    <dbReference type="NCBI Taxonomy" id="1121089"/>
    <lineage>
        <taxon>Bacteria</taxon>
        <taxon>Bacillati</taxon>
        <taxon>Bacillota</taxon>
        <taxon>Bacilli</taxon>
        <taxon>Bacillales</taxon>
        <taxon>Bacillaceae</taxon>
        <taxon>Priestia</taxon>
    </lineage>
</organism>
<dbReference type="Gene3D" id="1.20.140.10">
    <property type="entry name" value="Butyryl-CoA Dehydrogenase, subunit A, domain 3"/>
    <property type="match status" value="1"/>
</dbReference>
<evidence type="ECO:0000259" key="8">
    <source>
        <dbReference type="Pfam" id="PF02771"/>
    </source>
</evidence>